<keyword evidence="3" id="KW-1185">Reference proteome</keyword>
<protein>
    <submittedName>
        <fullName evidence="2">Uncharacterized protein</fullName>
    </submittedName>
</protein>
<feature type="compositionally biased region" description="Basic and acidic residues" evidence="1">
    <location>
        <begin position="49"/>
        <end position="59"/>
    </location>
</feature>
<feature type="region of interest" description="Disordered" evidence="1">
    <location>
        <begin position="1"/>
        <end position="75"/>
    </location>
</feature>
<dbReference type="RefSeq" id="XP_025381416.1">
    <property type="nucleotide sequence ID" value="XM_025523406.1"/>
</dbReference>
<sequence length="323" mass="33555">MSSTQDAGAPIKDVANSTKDPLASDDYLRGPGDSVNHAAKTVSDQVFTRPERSSARERVQQAAQNAGTTASDAYQRAPDLGVGARANDLYQRAPDLGVGAAMGSVLGAVGLGAATKEGSSAGEQEAKTASGGGSYSNLGKKGETSAQESDNKEEDKDPKRFGPSDKARVGKSQKEIGTEYGIPTAAGAGTTVSPDNTNKEAQSKAEANGNSRQAAVPQDFEDRPCPTQHAGSNTPSYRKARDVNNEKAAAAASSSKRSSINGKSSSDAPRSPARSEASSGGKRRSFGEKLKDQIKGEATIWKGTIKRDDDIVAHGLDIKHGEY</sequence>
<dbReference type="GeneID" id="37045322"/>
<proteinExistence type="predicted"/>
<feature type="compositionally biased region" description="Polar residues" evidence="1">
    <location>
        <begin position="61"/>
        <end position="72"/>
    </location>
</feature>
<dbReference type="Proteomes" id="UP000245768">
    <property type="component" value="Unassembled WGS sequence"/>
</dbReference>
<reference evidence="2 3" key="1">
    <citation type="journal article" date="2018" name="Mol. Biol. Evol.">
        <title>Broad Genomic Sampling Reveals a Smut Pathogenic Ancestry of the Fungal Clade Ustilaginomycotina.</title>
        <authorList>
            <person name="Kijpornyongpan T."/>
            <person name="Mondo S.J."/>
            <person name="Barry K."/>
            <person name="Sandor L."/>
            <person name="Lee J."/>
            <person name="Lipzen A."/>
            <person name="Pangilinan J."/>
            <person name="LaButti K."/>
            <person name="Hainaut M."/>
            <person name="Henrissat B."/>
            <person name="Grigoriev I.V."/>
            <person name="Spatafora J.W."/>
            <person name="Aime M.C."/>
        </authorList>
    </citation>
    <scope>NUCLEOTIDE SEQUENCE [LARGE SCALE GENOMIC DNA]</scope>
    <source>
        <strain evidence="2 3">MCA 4198</strain>
    </source>
</reference>
<name>A0A316YZX4_9BASI</name>
<feature type="region of interest" description="Disordered" evidence="1">
    <location>
        <begin position="115"/>
        <end position="294"/>
    </location>
</feature>
<organism evidence="2 3">
    <name type="scientific">Acaromyces ingoldii</name>
    <dbReference type="NCBI Taxonomy" id="215250"/>
    <lineage>
        <taxon>Eukaryota</taxon>
        <taxon>Fungi</taxon>
        <taxon>Dikarya</taxon>
        <taxon>Basidiomycota</taxon>
        <taxon>Ustilaginomycotina</taxon>
        <taxon>Exobasidiomycetes</taxon>
        <taxon>Exobasidiales</taxon>
        <taxon>Cryptobasidiaceae</taxon>
        <taxon>Acaromyces</taxon>
    </lineage>
</organism>
<gene>
    <name evidence="2" type="ORF">FA10DRAFT_277822</name>
</gene>
<evidence type="ECO:0000313" key="2">
    <source>
        <dbReference type="EMBL" id="PWN94218.1"/>
    </source>
</evidence>
<dbReference type="AlphaFoldDB" id="A0A316YZX4"/>
<accession>A0A316YZX4</accession>
<dbReference type="EMBL" id="KZ819634">
    <property type="protein sequence ID" value="PWN94218.1"/>
    <property type="molecule type" value="Genomic_DNA"/>
</dbReference>
<feature type="compositionally biased region" description="Basic and acidic residues" evidence="1">
    <location>
        <begin position="285"/>
        <end position="294"/>
    </location>
</feature>
<dbReference type="OrthoDB" id="3268823at2759"/>
<feature type="compositionally biased region" description="Basic and acidic residues" evidence="1">
    <location>
        <begin position="149"/>
        <end position="177"/>
    </location>
</feature>
<evidence type="ECO:0000256" key="1">
    <source>
        <dbReference type="SAM" id="MobiDB-lite"/>
    </source>
</evidence>
<dbReference type="InParanoid" id="A0A316YZX4"/>
<feature type="compositionally biased region" description="Low complexity" evidence="1">
    <location>
        <begin position="247"/>
        <end position="279"/>
    </location>
</feature>
<evidence type="ECO:0000313" key="3">
    <source>
        <dbReference type="Proteomes" id="UP000245768"/>
    </source>
</evidence>